<proteinExistence type="predicted"/>
<dbReference type="EMBL" id="CP059735">
    <property type="protein sequence ID" value="WDE00797.1"/>
    <property type="molecule type" value="Genomic_DNA"/>
</dbReference>
<reference evidence="1 2" key="2">
    <citation type="journal article" date="2022" name="Mar. Drugs">
        <title>Bioassay-Guided Fractionation Leads to the Detection of Cholic Acid Generated by the Rare Thalassomonas sp.</title>
        <authorList>
            <person name="Pheiffer F."/>
            <person name="Schneider Y.K."/>
            <person name="Hansen E.H."/>
            <person name="Andersen J.H."/>
            <person name="Isaksson J."/>
            <person name="Busche T."/>
            <person name="R C."/>
            <person name="Kalinowski J."/>
            <person name="Zyl L.V."/>
            <person name="Trindade M."/>
        </authorList>
    </citation>
    <scope>NUCLEOTIDE SEQUENCE [LARGE SCALE GENOMIC DNA]</scope>
    <source>
        <strain evidence="1 2">A5K-106</strain>
    </source>
</reference>
<organism evidence="1 2">
    <name type="scientific">Thalassomonas actiniarum</name>
    <dbReference type="NCBI Taxonomy" id="485447"/>
    <lineage>
        <taxon>Bacteria</taxon>
        <taxon>Pseudomonadati</taxon>
        <taxon>Pseudomonadota</taxon>
        <taxon>Gammaproteobacteria</taxon>
        <taxon>Alteromonadales</taxon>
        <taxon>Colwelliaceae</taxon>
        <taxon>Thalassomonas</taxon>
    </lineage>
</organism>
<dbReference type="Proteomes" id="UP000032568">
    <property type="component" value="Chromosome"/>
</dbReference>
<evidence type="ECO:0000313" key="1">
    <source>
        <dbReference type="EMBL" id="WDE00797.1"/>
    </source>
</evidence>
<dbReference type="AlphaFoldDB" id="A0AAE9YWE5"/>
<evidence type="ECO:0000313" key="2">
    <source>
        <dbReference type="Proteomes" id="UP000032568"/>
    </source>
</evidence>
<dbReference type="KEGG" id="tact:SG35_009275"/>
<sequence>MAQNPEIELVYAGACPDCATRVADLPQKLPRVGDDFDWLLRDYDGFRLFMLEELVAKYPERTRWTPADVETALVEVMADILDRLSDSVDRVFAEGFLETARRPESVRRLLKFIGYDILAITREKSEPPFDVPAHADDQRSDEQRFDQYWLDNPTKMEAARFAGPREIQTQKRMVTLEDYVNRLQEHPLVLRAQSWQTWGGTWPVIYVAVIAWQRKDIDDTQDLEYPDNIIEEVADFHQHRSLALVDLTEGPSIRSVLRPYLDAYRMAGQEVILQSAVEVGISISISIEVRSNYFKSELRRAVEQALSTEPGGFFEPGRLRFGEDLYAGDLFETLMAIDGVDNICLNRFKRIGKRFADQADFGRIKLDGLEVAVCDNDLDNPARGYFRLKLNGGRKG</sequence>
<accession>A0AAE9YWE5</accession>
<dbReference type="RefSeq" id="WP_044832422.1">
    <property type="nucleotide sequence ID" value="NZ_CP059735.1"/>
</dbReference>
<gene>
    <name evidence="1" type="ORF">SG35_009275</name>
</gene>
<evidence type="ECO:0008006" key="3">
    <source>
        <dbReference type="Google" id="ProtNLM"/>
    </source>
</evidence>
<reference evidence="1 2" key="1">
    <citation type="journal article" date="2015" name="Genome Announc.">
        <title>Draft Genome Sequences of Marine Isolates of Thalassomonas viridans and Thalassomonas actiniarum.</title>
        <authorList>
            <person name="Olonade I."/>
            <person name="van Zyl L.J."/>
            <person name="Trindade M."/>
        </authorList>
    </citation>
    <scope>NUCLEOTIDE SEQUENCE [LARGE SCALE GENOMIC DNA]</scope>
    <source>
        <strain evidence="1 2">A5K-106</strain>
    </source>
</reference>
<protein>
    <recommendedName>
        <fullName evidence="3">Baseplate protein J-like domain-containing protein</fullName>
    </recommendedName>
</protein>
<name>A0AAE9YWE5_9GAMM</name>
<keyword evidence="2" id="KW-1185">Reference proteome</keyword>